<comment type="caution">
    <text evidence="2">The sequence shown here is derived from an EMBL/GenBank/DDBJ whole genome shotgun (WGS) entry which is preliminary data.</text>
</comment>
<name>A0AAD5SH50_9FUNG</name>
<evidence type="ECO:0000313" key="2">
    <source>
        <dbReference type="EMBL" id="KAJ3053233.1"/>
    </source>
</evidence>
<feature type="compositionally biased region" description="Polar residues" evidence="1">
    <location>
        <begin position="47"/>
        <end position="65"/>
    </location>
</feature>
<dbReference type="EMBL" id="JADGJD010000225">
    <property type="protein sequence ID" value="KAJ3053233.1"/>
    <property type="molecule type" value="Genomic_DNA"/>
</dbReference>
<dbReference type="Gene3D" id="3.60.130.30">
    <property type="match status" value="1"/>
</dbReference>
<dbReference type="Proteomes" id="UP001212841">
    <property type="component" value="Unassembled WGS sequence"/>
</dbReference>
<evidence type="ECO:0000313" key="3">
    <source>
        <dbReference type="Proteomes" id="UP001212841"/>
    </source>
</evidence>
<dbReference type="AlphaFoldDB" id="A0AAD5SH50"/>
<evidence type="ECO:0000256" key="1">
    <source>
        <dbReference type="SAM" id="MobiDB-lite"/>
    </source>
</evidence>
<gene>
    <name evidence="2" type="ORF">HK097_004742</name>
</gene>
<protein>
    <submittedName>
        <fullName evidence="2">Uncharacterized protein</fullName>
    </submittedName>
</protein>
<feature type="region of interest" description="Disordered" evidence="1">
    <location>
        <begin position="158"/>
        <end position="206"/>
    </location>
</feature>
<feature type="region of interest" description="Disordered" evidence="1">
    <location>
        <begin position="45"/>
        <end position="65"/>
    </location>
</feature>
<keyword evidence="3" id="KW-1185">Reference proteome</keyword>
<accession>A0AAD5SH50</accession>
<sequence length="804" mass="92076">MDLDSSQTGFSLTSYLAYTSHTHHTNSSLNSTDTDFSLTTTDYTDSPLTSTPHTNSSLNSTDHTDSSSISVRQVYATKTRMDLGCGPFEAGLWALAVQLAASRLAVNPFYILGVDEEFVKIRAAGKLQELRKDAEMMLKESDFNEWKFTFDSGLVSKPRATRSGRTGLKSIPGPTKSGPAKGTKSKPGPINLSSTPSSVRRPRQVSRYCQRENCPEDYLPLLDKTMAHHHERQHKVQQQSLARNDTKIKKTAYFEAHYTPKDLEIRRQLMMEQLEDEKNGNQKLRFRKYVPNPPYAEYNNHVDALVINLRQYISIKCNCRKMIAYDPHEPSTPYPSLAESTGRPIDADDVPDKSSNLPWYRHADNIFAIDNINKYIRNDIERGKLVRVLCSDTKDGSTCDDNLRKRWKKKKRLAENHWKIWKRKNSTLRLDDTLPGTVDDYLMLMDFNNTWRKARLPLVHAARARRAAQEVSKGRAFITNLNTSTSQQQPLGHQDDIVEHLRRAGRLGDFYALSEGPQLQNPPHAACQYNSDGPFYSASIMDHEAPETQMPYTISPPLRAFLYVNRPTWEFIRGYVKTHFPSEYLILRRCAKYVKRTKGLDFVAGIFPCLAANLGIKAGRHADRSDHPLGLCCVIGLGGFTGAPMYCEEIYAIIPFDGGYILFFRSNMITHGNGEVEKVETEYFDKGRNSIVLFACKFLLQWWAKQEKISLCKEDSVEPVWKELVKQELVKEEEGKEGMMKEDMMKEEMMKEEMMKEEMAEDVLGKEEMKIVDTKLKELGQYQSAFGEDLVDVVKRRRWKRRKL</sequence>
<reference evidence="2" key="1">
    <citation type="submission" date="2020-05" db="EMBL/GenBank/DDBJ databases">
        <title>Phylogenomic resolution of chytrid fungi.</title>
        <authorList>
            <person name="Stajich J.E."/>
            <person name="Amses K."/>
            <person name="Simmons R."/>
            <person name="Seto K."/>
            <person name="Myers J."/>
            <person name="Bonds A."/>
            <person name="Quandt C.A."/>
            <person name="Barry K."/>
            <person name="Liu P."/>
            <person name="Grigoriev I."/>
            <person name="Longcore J.E."/>
            <person name="James T.Y."/>
        </authorList>
    </citation>
    <scope>NUCLEOTIDE SEQUENCE</scope>
    <source>
        <strain evidence="2">JEL0318</strain>
    </source>
</reference>
<proteinExistence type="predicted"/>
<organism evidence="2 3">
    <name type="scientific">Rhizophlyctis rosea</name>
    <dbReference type="NCBI Taxonomy" id="64517"/>
    <lineage>
        <taxon>Eukaryota</taxon>
        <taxon>Fungi</taxon>
        <taxon>Fungi incertae sedis</taxon>
        <taxon>Chytridiomycota</taxon>
        <taxon>Chytridiomycota incertae sedis</taxon>
        <taxon>Chytridiomycetes</taxon>
        <taxon>Rhizophlyctidales</taxon>
        <taxon>Rhizophlyctidaceae</taxon>
        <taxon>Rhizophlyctis</taxon>
    </lineage>
</organism>